<dbReference type="Proteomes" id="UP000199005">
    <property type="component" value="Unassembled WGS sequence"/>
</dbReference>
<proteinExistence type="inferred from homology"/>
<dbReference type="RefSeq" id="WP_090899685.1">
    <property type="nucleotide sequence ID" value="NZ_FNYO01000025.1"/>
</dbReference>
<keyword evidence="5" id="KW-0560">Oxidoreductase</keyword>
<keyword evidence="3" id="KW-0285">Flavoprotein</keyword>
<dbReference type="CDD" id="cd02136">
    <property type="entry name" value="PnbA_NfnB-like"/>
    <property type="match status" value="1"/>
</dbReference>
<organism evidence="7 8">
    <name type="scientific">Azotobacter beijerinckii</name>
    <dbReference type="NCBI Taxonomy" id="170623"/>
    <lineage>
        <taxon>Bacteria</taxon>
        <taxon>Pseudomonadati</taxon>
        <taxon>Pseudomonadota</taxon>
        <taxon>Gammaproteobacteria</taxon>
        <taxon>Pseudomonadales</taxon>
        <taxon>Pseudomonadaceae</taxon>
        <taxon>Azotobacter</taxon>
    </lineage>
</organism>
<accession>A0A1H6UHP1</accession>
<dbReference type="STRING" id="170623.SAMN04244579_02372"/>
<keyword evidence="4" id="KW-0288">FMN</keyword>
<dbReference type="PANTHER" id="PTHR43673:SF2">
    <property type="entry name" value="NITROREDUCTASE"/>
    <property type="match status" value="1"/>
</dbReference>
<dbReference type="InterPro" id="IPR029479">
    <property type="entry name" value="Nitroreductase"/>
</dbReference>
<name>A0A1H6UHP1_9GAMM</name>
<evidence type="ECO:0000256" key="1">
    <source>
        <dbReference type="ARBA" id="ARBA00001917"/>
    </source>
</evidence>
<dbReference type="EMBL" id="FNYO01000025">
    <property type="protein sequence ID" value="SEI89307.1"/>
    <property type="molecule type" value="Genomic_DNA"/>
</dbReference>
<comment type="cofactor">
    <cofactor evidence="1">
        <name>FMN</name>
        <dbReference type="ChEBI" id="CHEBI:58210"/>
    </cofactor>
</comment>
<dbReference type="AlphaFoldDB" id="A0A1H6UHP1"/>
<evidence type="ECO:0000313" key="8">
    <source>
        <dbReference type="Proteomes" id="UP000199005"/>
    </source>
</evidence>
<evidence type="ECO:0000256" key="4">
    <source>
        <dbReference type="ARBA" id="ARBA00022643"/>
    </source>
</evidence>
<dbReference type="Pfam" id="PF00881">
    <property type="entry name" value="Nitroreductase"/>
    <property type="match status" value="1"/>
</dbReference>
<dbReference type="Gene3D" id="3.40.109.10">
    <property type="entry name" value="NADH Oxidase"/>
    <property type="match status" value="1"/>
</dbReference>
<dbReference type="PANTHER" id="PTHR43673">
    <property type="entry name" value="NAD(P)H NITROREDUCTASE YDGI-RELATED"/>
    <property type="match status" value="1"/>
</dbReference>
<dbReference type="SUPFAM" id="SSF55469">
    <property type="entry name" value="FMN-dependent nitroreductase-like"/>
    <property type="match status" value="1"/>
</dbReference>
<protein>
    <submittedName>
        <fullName evidence="7">Nitroreductase</fullName>
    </submittedName>
</protein>
<reference evidence="7 8" key="1">
    <citation type="submission" date="2016-10" db="EMBL/GenBank/DDBJ databases">
        <authorList>
            <person name="de Groot N.N."/>
        </authorList>
    </citation>
    <scope>NUCLEOTIDE SEQUENCE [LARGE SCALE GENOMIC DNA]</scope>
    <source>
        <strain evidence="7 8">DSM 1041</strain>
    </source>
</reference>
<dbReference type="GO" id="GO:0016491">
    <property type="term" value="F:oxidoreductase activity"/>
    <property type="evidence" value="ECO:0007669"/>
    <property type="project" value="UniProtKB-KW"/>
</dbReference>
<comment type="similarity">
    <text evidence="2">Belongs to the nitroreductase family.</text>
</comment>
<dbReference type="InterPro" id="IPR000415">
    <property type="entry name" value="Nitroreductase-like"/>
</dbReference>
<evidence type="ECO:0000256" key="2">
    <source>
        <dbReference type="ARBA" id="ARBA00007118"/>
    </source>
</evidence>
<evidence type="ECO:0000256" key="3">
    <source>
        <dbReference type="ARBA" id="ARBA00022630"/>
    </source>
</evidence>
<gene>
    <name evidence="7" type="ORF">SAMN04244579_02372</name>
</gene>
<evidence type="ECO:0000313" key="7">
    <source>
        <dbReference type="EMBL" id="SEI89307.1"/>
    </source>
</evidence>
<sequence>MHVDEAIQSRRSVRRFLPTPVPLEVIRHILQIAARAPSGNNIQPWRVHVVTGEVRQALCRDILQAASEAAEQHQAEYAYYPTQWVEPYLGRRRQNGFALYEVLGIGRDDRQRREQQMLRNYSFFDAPVGLLVTLDRCLNTGSYMDVGMFIENILVAARAQGLHTCAQAAFATFHAIVREHLPLNEDDILVCGIALGHEDTQAPENRLLTERQPVEAFASFHGFSETPETERVC</sequence>
<evidence type="ECO:0000259" key="6">
    <source>
        <dbReference type="Pfam" id="PF00881"/>
    </source>
</evidence>
<feature type="domain" description="Nitroreductase" evidence="6">
    <location>
        <begin position="7"/>
        <end position="197"/>
    </location>
</feature>
<evidence type="ECO:0000256" key="5">
    <source>
        <dbReference type="ARBA" id="ARBA00023002"/>
    </source>
</evidence>